<reference evidence="1" key="1">
    <citation type="submission" date="2012-09" db="EMBL/GenBank/DDBJ databases">
        <authorList>
            <person name="Martin A.A."/>
        </authorList>
    </citation>
    <scope>NUCLEOTIDE SEQUENCE</scope>
</reference>
<organism evidence="1 2">
    <name type="scientific">Angiostrongylus cantonensis</name>
    <name type="common">Rat lungworm</name>
    <dbReference type="NCBI Taxonomy" id="6313"/>
    <lineage>
        <taxon>Eukaryota</taxon>
        <taxon>Metazoa</taxon>
        <taxon>Ecdysozoa</taxon>
        <taxon>Nematoda</taxon>
        <taxon>Chromadorea</taxon>
        <taxon>Rhabditida</taxon>
        <taxon>Rhabditina</taxon>
        <taxon>Rhabditomorpha</taxon>
        <taxon>Strongyloidea</taxon>
        <taxon>Metastrongylidae</taxon>
        <taxon>Angiostrongylus</taxon>
    </lineage>
</organism>
<dbReference type="Proteomes" id="UP000035642">
    <property type="component" value="Unassembled WGS sequence"/>
</dbReference>
<reference evidence="2" key="2">
    <citation type="submission" date="2017-02" db="UniProtKB">
        <authorList>
            <consortium name="WormBaseParasite"/>
        </authorList>
    </citation>
    <scope>IDENTIFICATION</scope>
</reference>
<evidence type="ECO:0000313" key="2">
    <source>
        <dbReference type="WBParaSite" id="ACAC_0000482401-mRNA-1"/>
    </source>
</evidence>
<accession>A0A0K0D429</accession>
<dbReference type="AlphaFoldDB" id="A0A0K0D429"/>
<dbReference type="STRING" id="6313.A0A0K0D429"/>
<protein>
    <submittedName>
        <fullName evidence="2">PHB domain-containing protein</fullName>
    </submittedName>
</protein>
<keyword evidence="1" id="KW-1185">Reference proteome</keyword>
<evidence type="ECO:0000313" key="1">
    <source>
        <dbReference type="Proteomes" id="UP000035642"/>
    </source>
</evidence>
<dbReference type="WBParaSite" id="ACAC_0000482401-mRNA-1">
    <property type="protein sequence ID" value="ACAC_0000482401-mRNA-1"/>
    <property type="gene ID" value="ACAC_0000482401"/>
</dbReference>
<name>A0A0K0D429_ANGCA</name>
<proteinExistence type="predicted"/>
<sequence length="284" mass="32048">FTFFTFFFNFEDFLGSQIASHHEIRPPLVQPQPNDFPRFTAQPPFDHLDFFQSPPDVLNNIIVHIYLNAKDKHSHTVATSPLIKGVFGIGTAHGGLGTHTDPIVITKDFDRDTLEFVEEDKGPANIVEVKATVSSPDRKIENTVNKAVSTELERAIPAVINRLQGPMSTMDSELRKELEQALVEELAKNLGNTIDQMETKISDEDLGRLIGMIYQHSMSVKVSVEEENILNDHWYEIKIEKIEKIKEKKAKIKKKASLSSTRRIVKTRTGWLPGLGRAVISAIY</sequence>